<dbReference type="EMBL" id="RJVJ01000001">
    <property type="protein sequence ID" value="ROR43713.1"/>
    <property type="molecule type" value="Genomic_DNA"/>
</dbReference>
<dbReference type="InterPro" id="IPR011991">
    <property type="entry name" value="ArsR-like_HTH"/>
</dbReference>
<feature type="domain" description="HTH arsR-type" evidence="1">
    <location>
        <begin position="27"/>
        <end position="180"/>
    </location>
</feature>
<dbReference type="InterPro" id="IPR001845">
    <property type="entry name" value="HTH_ArsR_DNA-bd_dom"/>
</dbReference>
<dbReference type="AlphaFoldDB" id="A0A8G1XC63"/>
<dbReference type="Gene3D" id="1.10.10.10">
    <property type="entry name" value="Winged helix-like DNA-binding domain superfamily/Winged helix DNA-binding domain"/>
    <property type="match status" value="1"/>
</dbReference>
<dbReference type="CDD" id="cd00090">
    <property type="entry name" value="HTH_ARSR"/>
    <property type="match status" value="1"/>
</dbReference>
<dbReference type="InterPro" id="IPR036388">
    <property type="entry name" value="WH-like_DNA-bd_sf"/>
</dbReference>
<organism evidence="2 3">
    <name type="scientific">Kitasatospora cineracea</name>
    <dbReference type="NCBI Taxonomy" id="88074"/>
    <lineage>
        <taxon>Bacteria</taxon>
        <taxon>Bacillati</taxon>
        <taxon>Actinomycetota</taxon>
        <taxon>Actinomycetes</taxon>
        <taxon>Kitasatosporales</taxon>
        <taxon>Streptomycetaceae</taxon>
        <taxon>Kitasatospora</taxon>
    </lineage>
</organism>
<name>A0A8G1XC63_9ACTN</name>
<dbReference type="Pfam" id="PF12840">
    <property type="entry name" value="HTH_20"/>
    <property type="match status" value="1"/>
</dbReference>
<accession>A0A8G1XC63</accession>
<dbReference type="GO" id="GO:0003700">
    <property type="term" value="F:DNA-binding transcription factor activity"/>
    <property type="evidence" value="ECO:0007669"/>
    <property type="project" value="InterPro"/>
</dbReference>
<evidence type="ECO:0000259" key="1">
    <source>
        <dbReference type="SMART" id="SM00418"/>
    </source>
</evidence>
<dbReference type="SUPFAM" id="SSF46785">
    <property type="entry name" value="Winged helix' DNA-binding domain"/>
    <property type="match status" value="1"/>
</dbReference>
<comment type="caution">
    <text evidence="2">The sequence shown here is derived from an EMBL/GenBank/DDBJ whole genome shotgun (WGS) entry which is preliminary data.</text>
</comment>
<dbReference type="InterPro" id="IPR036390">
    <property type="entry name" value="WH_DNA-bd_sf"/>
</dbReference>
<gene>
    <name evidence="2" type="ORF">EDD39_1882</name>
</gene>
<proteinExistence type="predicted"/>
<protein>
    <submittedName>
        <fullName evidence="2">Helix-turn-helix protein</fullName>
    </submittedName>
</protein>
<dbReference type="Proteomes" id="UP000267408">
    <property type="component" value="Unassembled WGS sequence"/>
</dbReference>
<evidence type="ECO:0000313" key="3">
    <source>
        <dbReference type="Proteomes" id="UP000267408"/>
    </source>
</evidence>
<evidence type="ECO:0000313" key="2">
    <source>
        <dbReference type="EMBL" id="ROR43713.1"/>
    </source>
</evidence>
<sequence length="215" mass="23780">MIAQALTLWLNVNVADQMKEREVTDVATLKALADPLRLAVLGVLMKRDPEPVSVKEVAAELDEVPTKLYRHVKQLEQTGLVYVAETRLVSGIVESRYRSAQQSLRLSPQVYAEGDEPPPALGAILAAMDLVRSDFRRQFLAGRIDLTPAAQGNPQPGKFAHATFRLSPERLRRLRARLDEALDEVFAEGDSTDPDAVEVALFALLYAVRPPKAEN</sequence>
<dbReference type="SMART" id="SM00418">
    <property type="entry name" value="HTH_ARSR"/>
    <property type="match status" value="1"/>
</dbReference>
<reference evidence="2 3" key="1">
    <citation type="submission" date="2018-11" db="EMBL/GenBank/DDBJ databases">
        <title>Sequencing the genomes of 1000 actinobacteria strains.</title>
        <authorList>
            <person name="Klenk H.-P."/>
        </authorList>
    </citation>
    <scope>NUCLEOTIDE SEQUENCE [LARGE SCALE GENOMIC DNA]</scope>
    <source>
        <strain evidence="2 3">DSM 44780</strain>
    </source>
</reference>